<sequence>MTNVKFPTDFLWGVSSSAFQIEGASTEDGKGLSTVDTRKVKEGIADTAIASDHYHHWKEDISLLAEMGVKTYRFSISWTRIFPSGEGEVNQKGLQFYDNLIDELLAYNIEPLVTMYHFDLPQNLVDKYQGWLSRETIDCYEKYAEVLFTHYGDRVKNWISINEELMVMYSQDFNGIRNLDEKQYKKAVFQMMYHMSLAEKKAFKLCHELVTDGKIGPANAFQNIYPATSDPLDVEAAMNAEEFLSYMLLDLSVKGKFPENTLRYLQKENLAPETLPEDEEILKNNKPDYICFNYYASLCAEVYTGLADDHMPPFFRSNMYRIVPNQTKSLSEWMVFGIDPVGMRISMRKLYNRYELPLMITENGYADSEELSDTFEINDEKRIGYLQLHLLECSKAIDEGIPLLGYSAWSFLDSLSGREGFSKRYGLVYVNRTDDDTKDLKRYKKKSFYWYQNAIKQNEFIVDEGKKNYDNK</sequence>
<organism evidence="5 6">
    <name type="scientific">Carnobacterium inhibens subsp. gilichinskyi</name>
    <dbReference type="NCBI Taxonomy" id="1266845"/>
    <lineage>
        <taxon>Bacteria</taxon>
        <taxon>Bacillati</taxon>
        <taxon>Bacillota</taxon>
        <taxon>Bacilli</taxon>
        <taxon>Lactobacillales</taxon>
        <taxon>Carnobacteriaceae</taxon>
        <taxon>Carnobacterium</taxon>
    </lineage>
</organism>
<dbReference type="InterPro" id="IPR001360">
    <property type="entry name" value="Glyco_hydro_1"/>
</dbReference>
<reference evidence="5 6" key="1">
    <citation type="journal article" date="2013" name="Genome Announc.">
        <title>Complete Genome Sequence of Carnobacterium gilichinskyi Strain WN1359T (DSM 27470T).</title>
        <authorList>
            <person name="Leonard M.T."/>
            <person name="Panayotova N."/>
            <person name="Farmerie W.G."/>
            <person name="Triplett E.W."/>
            <person name="Nicholson W.L."/>
        </authorList>
    </citation>
    <scope>NUCLEOTIDE SEQUENCE [LARGE SCALE GENOMIC DNA]</scope>
    <source>
        <strain evidence="5 6">WN1359</strain>
        <plasmid evidence="6">Plasmid pWNCR64</plasmid>
    </source>
</reference>
<comment type="similarity">
    <text evidence="1 4">Belongs to the glycosyl hydrolase 1 family.</text>
</comment>
<dbReference type="InterPro" id="IPR017853">
    <property type="entry name" value="GH"/>
</dbReference>
<evidence type="ECO:0000256" key="3">
    <source>
        <dbReference type="ARBA" id="ARBA00023295"/>
    </source>
</evidence>
<dbReference type="Pfam" id="PF00232">
    <property type="entry name" value="Glyco_hydro_1"/>
    <property type="match status" value="1"/>
</dbReference>
<dbReference type="FunFam" id="3.20.20.80:FF:000004">
    <property type="entry name" value="Beta-glucosidase 6-phospho-beta-glucosidase"/>
    <property type="match status" value="1"/>
</dbReference>
<dbReference type="SUPFAM" id="SSF51445">
    <property type="entry name" value="(Trans)glycosidases"/>
    <property type="match status" value="1"/>
</dbReference>
<dbReference type="InterPro" id="IPR033132">
    <property type="entry name" value="GH_1_N_CS"/>
</dbReference>
<dbReference type="Gene3D" id="3.20.20.80">
    <property type="entry name" value="Glycosidases"/>
    <property type="match status" value="1"/>
</dbReference>
<proteinExistence type="inferred from homology"/>
<dbReference type="PRINTS" id="PR00131">
    <property type="entry name" value="GLHYDRLASE1"/>
</dbReference>
<dbReference type="EMBL" id="CP006816">
    <property type="protein sequence ID" value="AGY83005.1"/>
    <property type="molecule type" value="Genomic_DNA"/>
</dbReference>
<evidence type="ECO:0000256" key="2">
    <source>
        <dbReference type="ARBA" id="ARBA00022801"/>
    </source>
</evidence>
<evidence type="ECO:0000313" key="5">
    <source>
        <dbReference type="EMBL" id="AGY83005.1"/>
    </source>
</evidence>
<keyword evidence="2" id="KW-0378">Hydrolase</keyword>
<name>U5SCN7_9LACT</name>
<dbReference type="PANTHER" id="PTHR10353">
    <property type="entry name" value="GLYCOSYL HYDROLASE"/>
    <property type="match status" value="1"/>
</dbReference>
<dbReference type="PATRIC" id="fig|1266845.5.peg.2291"/>
<dbReference type="RefSeq" id="WP_023176465.1">
    <property type="nucleotide sequence ID" value="NC_022603.1"/>
</dbReference>
<keyword evidence="5" id="KW-0614">Plasmid</keyword>
<evidence type="ECO:0000256" key="1">
    <source>
        <dbReference type="ARBA" id="ARBA00010838"/>
    </source>
</evidence>
<dbReference type="KEGG" id="caw:Q783_12005"/>
<protein>
    <submittedName>
        <fullName evidence="5">6-phospho-beta-glucosidase</fullName>
    </submittedName>
</protein>
<geneLocation type="plasmid" evidence="5 6">
    <name>pWNCR64</name>
</geneLocation>
<accession>U5SCN7</accession>
<keyword evidence="3" id="KW-0326">Glycosidase</keyword>
<gene>
    <name evidence="5" type="ORF">Q783_12005</name>
</gene>
<evidence type="ECO:0000256" key="4">
    <source>
        <dbReference type="RuleBase" id="RU003690"/>
    </source>
</evidence>
<dbReference type="GO" id="GO:0008422">
    <property type="term" value="F:beta-glucosidase activity"/>
    <property type="evidence" value="ECO:0007669"/>
    <property type="project" value="TreeGrafter"/>
</dbReference>
<dbReference type="HOGENOM" id="CLU_001859_0_1_9"/>
<dbReference type="Proteomes" id="UP000017469">
    <property type="component" value="Plasmid pWNCR64"/>
</dbReference>
<dbReference type="PROSITE" id="PS00653">
    <property type="entry name" value="GLYCOSYL_HYDROL_F1_2"/>
    <property type="match status" value="1"/>
</dbReference>
<evidence type="ECO:0000313" key="6">
    <source>
        <dbReference type="Proteomes" id="UP000017469"/>
    </source>
</evidence>
<dbReference type="PANTHER" id="PTHR10353:SF136">
    <property type="entry name" value="ARYL-PHOSPHO-BETA-D-GLUCOSIDASE BGLC"/>
    <property type="match status" value="1"/>
</dbReference>
<dbReference type="AlphaFoldDB" id="U5SCN7"/>
<dbReference type="GO" id="GO:0016052">
    <property type="term" value="P:carbohydrate catabolic process"/>
    <property type="evidence" value="ECO:0007669"/>
    <property type="project" value="TreeGrafter"/>
</dbReference>
<dbReference type="GO" id="GO:0005829">
    <property type="term" value="C:cytosol"/>
    <property type="evidence" value="ECO:0007669"/>
    <property type="project" value="TreeGrafter"/>
</dbReference>